<evidence type="ECO:0000256" key="3">
    <source>
        <dbReference type="ARBA" id="ARBA00023136"/>
    </source>
</evidence>
<sequence length="413" mass="43005">MSPGIAAAAHRPPAGRSLFITGLGIAQICSWGTLYYSFPQVAQAMSEDLGWSKSELYGAATLGLALAGFAAYPIGTAIDRGHGRLIMTGGSLLAGLLFVLWAQVDSLPLFYIAVAGLGTMQAATLYDPAFAVVARRAGPLHARAGITAITLWGGFASTVFIPLLQLLLDALGWRATLMVLAAINILICATLNFLTIDRKRDAPPPPRAAGTVEPTPHSAVALVIRLPAFWALAIAFTAYAAVFSGFTFHLYPLLIERGFDVATVVTAMALIGPAQVAGRIALWVLAPRAPVRLVGAVAVAVFPVTLLALELMPPFFAGVAVLALVYGAANGIMTIVRGLVVPEMLSRRSYGAVNGALAFPATIARAMAPAGMAMLWAASGSYDAVLLALLAGSLILVAGFWTATLVARPLDED</sequence>
<dbReference type="GO" id="GO:0022857">
    <property type="term" value="F:transmembrane transporter activity"/>
    <property type="evidence" value="ECO:0007669"/>
    <property type="project" value="InterPro"/>
</dbReference>
<feature type="transmembrane region" description="Helical" evidence="4">
    <location>
        <begin position="293"/>
        <end position="309"/>
    </location>
</feature>
<evidence type="ECO:0000313" key="6">
    <source>
        <dbReference type="Proteomes" id="UP000248887"/>
    </source>
</evidence>
<feature type="transmembrane region" description="Helical" evidence="4">
    <location>
        <begin position="56"/>
        <end position="78"/>
    </location>
</feature>
<reference evidence="5 6" key="1">
    <citation type="submission" date="2017-08" db="EMBL/GenBank/DDBJ databases">
        <title>Infants hospitalized years apart are colonized by the same room-sourced microbial strains.</title>
        <authorList>
            <person name="Brooks B."/>
            <person name="Olm M.R."/>
            <person name="Firek B.A."/>
            <person name="Baker R."/>
            <person name="Thomas B.C."/>
            <person name="Morowitz M.J."/>
            <person name="Banfield J.F."/>
        </authorList>
    </citation>
    <scope>NUCLEOTIDE SEQUENCE [LARGE SCALE GENOMIC DNA]</scope>
    <source>
        <strain evidence="5">S2_005_001_R2_27</strain>
    </source>
</reference>
<feature type="transmembrane region" description="Helical" evidence="4">
    <location>
        <begin position="263"/>
        <end position="286"/>
    </location>
</feature>
<dbReference type="EMBL" id="QFQD01000001">
    <property type="protein sequence ID" value="PZQ86043.1"/>
    <property type="molecule type" value="Genomic_DNA"/>
</dbReference>
<organism evidence="5 6">
    <name type="scientific">Ancylobacter novellus</name>
    <name type="common">Thiobacillus novellus</name>
    <dbReference type="NCBI Taxonomy" id="921"/>
    <lineage>
        <taxon>Bacteria</taxon>
        <taxon>Pseudomonadati</taxon>
        <taxon>Pseudomonadota</taxon>
        <taxon>Alphaproteobacteria</taxon>
        <taxon>Hyphomicrobiales</taxon>
        <taxon>Xanthobacteraceae</taxon>
        <taxon>Ancylobacter</taxon>
    </lineage>
</organism>
<name>A0A2W5T3W3_ANCNO</name>
<feature type="transmembrane region" description="Helical" evidence="4">
    <location>
        <begin position="173"/>
        <end position="194"/>
    </location>
</feature>
<dbReference type="Pfam" id="PF07690">
    <property type="entry name" value="MFS_1"/>
    <property type="match status" value="1"/>
</dbReference>
<evidence type="ECO:0000256" key="4">
    <source>
        <dbReference type="SAM" id="Phobius"/>
    </source>
</evidence>
<comment type="caution">
    <text evidence="5">The sequence shown here is derived from an EMBL/GenBank/DDBJ whole genome shotgun (WGS) entry which is preliminary data.</text>
</comment>
<dbReference type="PANTHER" id="PTHR11360:SF290">
    <property type="entry name" value="MONOCARBOXYLATE MFS PERMEASE"/>
    <property type="match status" value="1"/>
</dbReference>
<keyword evidence="1 4" id="KW-0812">Transmembrane</keyword>
<feature type="transmembrane region" description="Helical" evidence="4">
    <location>
        <begin position="146"/>
        <end position="167"/>
    </location>
</feature>
<evidence type="ECO:0000313" key="5">
    <source>
        <dbReference type="EMBL" id="PZQ86043.1"/>
    </source>
</evidence>
<feature type="transmembrane region" description="Helical" evidence="4">
    <location>
        <begin position="352"/>
        <end position="378"/>
    </location>
</feature>
<keyword evidence="2 4" id="KW-1133">Transmembrane helix</keyword>
<feature type="transmembrane region" description="Helical" evidence="4">
    <location>
        <begin position="110"/>
        <end position="134"/>
    </location>
</feature>
<dbReference type="Gene3D" id="1.20.1250.20">
    <property type="entry name" value="MFS general substrate transporter like domains"/>
    <property type="match status" value="1"/>
</dbReference>
<dbReference type="Proteomes" id="UP000248887">
    <property type="component" value="Unassembled WGS sequence"/>
</dbReference>
<gene>
    <name evidence="5" type="ORF">DI549_00470</name>
</gene>
<keyword evidence="3 4" id="KW-0472">Membrane</keyword>
<feature type="transmembrane region" description="Helical" evidence="4">
    <location>
        <begin position="315"/>
        <end position="340"/>
    </location>
</feature>
<dbReference type="InterPro" id="IPR011701">
    <property type="entry name" value="MFS"/>
</dbReference>
<feature type="transmembrane region" description="Helical" evidence="4">
    <location>
        <begin position="228"/>
        <end position="251"/>
    </location>
</feature>
<feature type="transmembrane region" description="Helical" evidence="4">
    <location>
        <begin position="384"/>
        <end position="407"/>
    </location>
</feature>
<proteinExistence type="predicted"/>
<evidence type="ECO:0000256" key="1">
    <source>
        <dbReference type="ARBA" id="ARBA00022692"/>
    </source>
</evidence>
<evidence type="ECO:0000256" key="2">
    <source>
        <dbReference type="ARBA" id="ARBA00022989"/>
    </source>
</evidence>
<accession>A0A2W5T3W3</accession>
<dbReference type="PANTHER" id="PTHR11360">
    <property type="entry name" value="MONOCARBOXYLATE TRANSPORTER"/>
    <property type="match status" value="1"/>
</dbReference>
<dbReference type="SUPFAM" id="SSF103473">
    <property type="entry name" value="MFS general substrate transporter"/>
    <property type="match status" value="1"/>
</dbReference>
<dbReference type="AlphaFoldDB" id="A0A2W5T3W3"/>
<feature type="transmembrane region" description="Helical" evidence="4">
    <location>
        <begin position="85"/>
        <end position="104"/>
    </location>
</feature>
<dbReference type="InterPro" id="IPR036259">
    <property type="entry name" value="MFS_trans_sf"/>
</dbReference>
<feature type="transmembrane region" description="Helical" evidence="4">
    <location>
        <begin position="18"/>
        <end position="36"/>
    </location>
</feature>
<protein>
    <submittedName>
        <fullName evidence="5">MFS transporter</fullName>
    </submittedName>
</protein>
<dbReference type="InterPro" id="IPR050327">
    <property type="entry name" value="Proton-linked_MCT"/>
</dbReference>